<gene>
    <name evidence="2" type="ORF">FO442_13425</name>
</gene>
<dbReference type="Pfam" id="PF09537">
    <property type="entry name" value="DUF2383"/>
    <property type="match status" value="1"/>
</dbReference>
<evidence type="ECO:0000313" key="2">
    <source>
        <dbReference type="EMBL" id="TSJ42082.1"/>
    </source>
</evidence>
<dbReference type="NCBIfam" id="TIGR02284">
    <property type="entry name" value="PA2169 family four-helix-bundle protein"/>
    <property type="match status" value="1"/>
</dbReference>
<proteinExistence type="predicted"/>
<dbReference type="InterPro" id="IPR011971">
    <property type="entry name" value="CHP02284"/>
</dbReference>
<dbReference type="EMBL" id="VLPL01000006">
    <property type="protein sequence ID" value="TSJ42082.1"/>
    <property type="molecule type" value="Genomic_DNA"/>
</dbReference>
<feature type="domain" description="DUF2383" evidence="1">
    <location>
        <begin position="8"/>
        <end position="113"/>
    </location>
</feature>
<organism evidence="2 3">
    <name type="scientific">Fluviicola chungangensis</name>
    <dbReference type="NCBI Taxonomy" id="2597671"/>
    <lineage>
        <taxon>Bacteria</taxon>
        <taxon>Pseudomonadati</taxon>
        <taxon>Bacteroidota</taxon>
        <taxon>Flavobacteriia</taxon>
        <taxon>Flavobacteriales</taxon>
        <taxon>Crocinitomicaceae</taxon>
        <taxon>Fluviicola</taxon>
    </lineage>
</organism>
<dbReference type="SUPFAM" id="SSF47240">
    <property type="entry name" value="Ferritin-like"/>
    <property type="match status" value="1"/>
</dbReference>
<dbReference type="Proteomes" id="UP000316008">
    <property type="component" value="Unassembled WGS sequence"/>
</dbReference>
<comment type="caution">
    <text evidence="2">The sequence shown here is derived from an EMBL/GenBank/DDBJ whole genome shotgun (WGS) entry which is preliminary data.</text>
</comment>
<evidence type="ECO:0000313" key="3">
    <source>
        <dbReference type="Proteomes" id="UP000316008"/>
    </source>
</evidence>
<sequence>MATNNQEIVDCLNNLVQINNDRIQGYLTASQETDQDDLRSVFSEMMTTSQECRRELVHEITKLGGTPVEGTTVSGKLYRIWMDIKSALTSKDRKAILNSCEFGEDAAVKTYQTEIDSDALNGTEYLLIVKEQYSKIKSGHDKIKQLRDAANNAA</sequence>
<dbReference type="InterPro" id="IPR016920">
    <property type="entry name" value="UCP029477"/>
</dbReference>
<reference evidence="2 3" key="1">
    <citation type="submission" date="2019-07" db="EMBL/GenBank/DDBJ databases">
        <authorList>
            <person name="Huq M.A."/>
        </authorList>
    </citation>
    <scope>NUCLEOTIDE SEQUENCE [LARGE SCALE GENOMIC DNA]</scope>
    <source>
        <strain evidence="2 3">MAH-3</strain>
    </source>
</reference>
<accession>A0A556MQH9</accession>
<dbReference type="InterPro" id="IPR009078">
    <property type="entry name" value="Ferritin-like_SF"/>
</dbReference>
<dbReference type="Gene3D" id="1.20.1260.10">
    <property type="match status" value="1"/>
</dbReference>
<dbReference type="AlphaFoldDB" id="A0A556MQH9"/>
<dbReference type="RefSeq" id="WP_144333713.1">
    <property type="nucleotide sequence ID" value="NZ_VLPL01000006.1"/>
</dbReference>
<dbReference type="PIRSF" id="PIRSF029477">
    <property type="entry name" value="UCP029477"/>
    <property type="match status" value="1"/>
</dbReference>
<protein>
    <submittedName>
        <fullName evidence="2">PA2169 family four-helix-bundle protein</fullName>
    </submittedName>
</protein>
<dbReference type="InterPro" id="IPR012347">
    <property type="entry name" value="Ferritin-like"/>
</dbReference>
<keyword evidence="3" id="KW-1185">Reference proteome</keyword>
<name>A0A556MQH9_9FLAO</name>
<dbReference type="InterPro" id="IPR019052">
    <property type="entry name" value="DUF2383"/>
</dbReference>
<evidence type="ECO:0000259" key="1">
    <source>
        <dbReference type="Pfam" id="PF09537"/>
    </source>
</evidence>
<dbReference type="OrthoDB" id="282393at2"/>